<evidence type="ECO:0000256" key="2">
    <source>
        <dbReference type="ARBA" id="ARBA00004319"/>
    </source>
</evidence>
<dbReference type="InterPro" id="IPR057305">
    <property type="entry name" value="Thioredox_PDIA6_C"/>
</dbReference>
<evidence type="ECO:0000256" key="1">
    <source>
        <dbReference type="ARBA" id="ARBA00001182"/>
    </source>
</evidence>
<feature type="domain" description="Thioredoxin" evidence="8">
    <location>
        <begin position="1"/>
        <end position="156"/>
    </location>
</feature>
<dbReference type="PANTHER" id="PTHR45815">
    <property type="entry name" value="PROTEIN DISULFIDE-ISOMERASE A6"/>
    <property type="match status" value="1"/>
</dbReference>
<keyword evidence="4" id="KW-1015">Disulfide bond</keyword>
<evidence type="ECO:0000259" key="8">
    <source>
        <dbReference type="PROSITE" id="PS51352"/>
    </source>
</evidence>
<feature type="signal peptide" evidence="7">
    <location>
        <begin position="1"/>
        <end position="17"/>
    </location>
</feature>
<gene>
    <name evidence="9" type="ORF">ILUMI_00591</name>
</gene>
<reference evidence="9" key="1">
    <citation type="submission" date="2019-08" db="EMBL/GenBank/DDBJ databases">
        <title>The genome of the North American firefly Photinus pyralis.</title>
        <authorList>
            <consortium name="Photinus pyralis genome working group"/>
            <person name="Fallon T.R."/>
            <person name="Sander Lower S.E."/>
            <person name="Weng J.-K."/>
        </authorList>
    </citation>
    <scope>NUCLEOTIDE SEQUENCE</scope>
    <source>
        <strain evidence="9">TRF0915ILg1</strain>
        <tissue evidence="9">Whole body</tissue>
    </source>
</reference>
<keyword evidence="5" id="KW-0413">Isomerase</keyword>
<dbReference type="Proteomes" id="UP000801492">
    <property type="component" value="Unassembled WGS sequence"/>
</dbReference>
<organism evidence="9 10">
    <name type="scientific">Ignelater luminosus</name>
    <name type="common">Cucubano</name>
    <name type="synonym">Pyrophorus luminosus</name>
    <dbReference type="NCBI Taxonomy" id="2038154"/>
    <lineage>
        <taxon>Eukaryota</taxon>
        <taxon>Metazoa</taxon>
        <taxon>Ecdysozoa</taxon>
        <taxon>Arthropoda</taxon>
        <taxon>Hexapoda</taxon>
        <taxon>Insecta</taxon>
        <taxon>Pterygota</taxon>
        <taxon>Neoptera</taxon>
        <taxon>Endopterygota</taxon>
        <taxon>Coleoptera</taxon>
        <taxon>Polyphaga</taxon>
        <taxon>Elateriformia</taxon>
        <taxon>Elateroidea</taxon>
        <taxon>Elateridae</taxon>
        <taxon>Agrypninae</taxon>
        <taxon>Pyrophorini</taxon>
        <taxon>Ignelater</taxon>
    </lineage>
</organism>
<evidence type="ECO:0000256" key="5">
    <source>
        <dbReference type="ARBA" id="ARBA00023235"/>
    </source>
</evidence>
<keyword evidence="6" id="KW-0676">Redox-active center</keyword>
<evidence type="ECO:0000256" key="4">
    <source>
        <dbReference type="ARBA" id="ARBA00023157"/>
    </source>
</evidence>
<dbReference type="Pfam" id="PF24541">
    <property type="entry name" value="Thioredox_PDIA6_C"/>
    <property type="match status" value="1"/>
</dbReference>
<dbReference type="OrthoDB" id="10264505at2759"/>
<dbReference type="InterPro" id="IPR013766">
    <property type="entry name" value="Thioredoxin_domain"/>
</dbReference>
<dbReference type="GO" id="GO:0005788">
    <property type="term" value="C:endoplasmic reticulum lumen"/>
    <property type="evidence" value="ECO:0007669"/>
    <property type="project" value="UniProtKB-SubCell"/>
</dbReference>
<dbReference type="EC" id="5.3.4.1" evidence="3"/>
<protein>
    <recommendedName>
        <fullName evidence="3">protein disulfide-isomerase</fullName>
        <ecNumber evidence="3">5.3.4.1</ecNumber>
    </recommendedName>
</protein>
<feature type="domain" description="Thioredoxin" evidence="8">
    <location>
        <begin position="158"/>
        <end position="259"/>
    </location>
</feature>
<keyword evidence="10" id="KW-1185">Reference proteome</keyword>
<dbReference type="GO" id="GO:0003756">
    <property type="term" value="F:protein disulfide isomerase activity"/>
    <property type="evidence" value="ECO:0007669"/>
    <property type="project" value="UniProtKB-EC"/>
</dbReference>
<dbReference type="Gene3D" id="3.40.30.10">
    <property type="entry name" value="Glutaredoxin"/>
    <property type="match status" value="2"/>
</dbReference>
<name>A0A8K0DFY9_IGNLU</name>
<dbReference type="SUPFAM" id="SSF52833">
    <property type="entry name" value="Thioredoxin-like"/>
    <property type="match status" value="3"/>
</dbReference>
<dbReference type="PRINTS" id="PR00421">
    <property type="entry name" value="THIOREDOXIN"/>
</dbReference>
<dbReference type="PANTHER" id="PTHR45815:SF3">
    <property type="entry name" value="PROTEIN DISULFIDE-ISOMERASE A6"/>
    <property type="match status" value="1"/>
</dbReference>
<evidence type="ECO:0000256" key="6">
    <source>
        <dbReference type="ARBA" id="ARBA00023284"/>
    </source>
</evidence>
<comment type="catalytic activity">
    <reaction evidence="1">
        <text>Catalyzes the rearrangement of -S-S- bonds in proteins.</text>
        <dbReference type="EC" id="5.3.4.1"/>
    </reaction>
</comment>
<evidence type="ECO:0000313" key="9">
    <source>
        <dbReference type="EMBL" id="KAF2905585.1"/>
    </source>
</evidence>
<dbReference type="GO" id="GO:0015035">
    <property type="term" value="F:protein-disulfide reductase activity"/>
    <property type="evidence" value="ECO:0007669"/>
    <property type="project" value="TreeGrafter"/>
</dbReference>
<sequence length="437" mass="49417">MYLKFAVFCLLIIKTHCFYTGNSVIVDLTSDNFHKLVKNAKEVWLVEFFAPWCGHCKSFVNDYEKAAKALDGVIKIGAVNADDNSALVKEFSVQGYPTIKIFNAEKGTTKDYQGEHTAKALVSFVLNIVQNKVNTRLVGDLSPAVFRLKHVKELTERNFDDTVLASKESWLVVFYSPFCKHCKQLATQWSNIVSSLKDKIKLGSIDASFYTTKASEYKVTGYPTILFFPKGKKKSSSGIQYSGIRTADDIIEWVMEKFAENLPPPEIVQILDFYSLESTCDKKPYCIVSILPHISDCQSKCRNEYLDILKNVSSDYKKWQWGWVWSEANAQPHLEEGLQLGGAGYPTMAAVSVTKMKYSVLAGSFSYDSINHFLRDVSFGRGDTKPITLEEVPHILTTLPWEGKDVERPPETIAEFGDELLDTFRDDPIFKDSKDEL</sequence>
<evidence type="ECO:0000313" key="10">
    <source>
        <dbReference type="Proteomes" id="UP000801492"/>
    </source>
</evidence>
<dbReference type="PROSITE" id="PS00194">
    <property type="entry name" value="THIOREDOXIN_1"/>
    <property type="match status" value="1"/>
</dbReference>
<evidence type="ECO:0000256" key="7">
    <source>
        <dbReference type="SAM" id="SignalP"/>
    </source>
</evidence>
<evidence type="ECO:0000256" key="3">
    <source>
        <dbReference type="ARBA" id="ARBA00012723"/>
    </source>
</evidence>
<accession>A0A8K0DFY9</accession>
<feature type="chain" id="PRO_5035444071" description="protein disulfide-isomerase" evidence="7">
    <location>
        <begin position="18"/>
        <end position="437"/>
    </location>
</feature>
<dbReference type="InterPro" id="IPR036249">
    <property type="entry name" value="Thioredoxin-like_sf"/>
</dbReference>
<dbReference type="EMBL" id="VTPC01000496">
    <property type="protein sequence ID" value="KAF2905585.1"/>
    <property type="molecule type" value="Genomic_DNA"/>
</dbReference>
<dbReference type="AlphaFoldDB" id="A0A8K0DFY9"/>
<comment type="caution">
    <text evidence="9">The sequence shown here is derived from an EMBL/GenBank/DDBJ whole genome shotgun (WGS) entry which is preliminary data.</text>
</comment>
<dbReference type="Pfam" id="PF00085">
    <property type="entry name" value="Thioredoxin"/>
    <property type="match status" value="2"/>
</dbReference>
<dbReference type="GO" id="GO:0034976">
    <property type="term" value="P:response to endoplasmic reticulum stress"/>
    <property type="evidence" value="ECO:0007669"/>
    <property type="project" value="TreeGrafter"/>
</dbReference>
<dbReference type="InterPro" id="IPR017937">
    <property type="entry name" value="Thioredoxin_CS"/>
</dbReference>
<keyword evidence="7" id="KW-0732">Signal</keyword>
<dbReference type="PROSITE" id="PS51352">
    <property type="entry name" value="THIOREDOXIN_2"/>
    <property type="match status" value="2"/>
</dbReference>
<proteinExistence type="predicted"/>
<comment type="subcellular location">
    <subcellularLocation>
        <location evidence="2">Endoplasmic reticulum lumen</location>
    </subcellularLocation>
</comment>